<dbReference type="Pfam" id="PF11306">
    <property type="entry name" value="DUF3108"/>
    <property type="match status" value="1"/>
</dbReference>
<comment type="caution">
    <text evidence="2">The sequence shown here is derived from an EMBL/GenBank/DDBJ whole genome shotgun (WGS) entry which is preliminary data.</text>
</comment>
<evidence type="ECO:0000313" key="3">
    <source>
        <dbReference type="Proteomes" id="UP000569732"/>
    </source>
</evidence>
<dbReference type="AlphaFoldDB" id="A0A853I8J4"/>
<protein>
    <submittedName>
        <fullName evidence="2">DUF3108 domain-containing protein</fullName>
    </submittedName>
</protein>
<dbReference type="EMBL" id="JACCKB010000033">
    <property type="protein sequence ID" value="NYZ68042.1"/>
    <property type="molecule type" value="Genomic_DNA"/>
</dbReference>
<keyword evidence="1" id="KW-0732">Signal</keyword>
<keyword evidence="3" id="KW-1185">Reference proteome</keyword>
<sequence length="242" mass="27177">MIKKGVLAIAASVLYLVSAASGVSAASIKPFKASYGAKASSIPVKGSATRELSLSKDGTYQLSFNADIVLVNLNESSAFTLDEKQQVKPISYHFRRGGLAKNKEISLKFDWNNKQAQNIADDNVKPFAIPSGTLDKISYQFQLRQDLINDKKELHYTIADDDELKTYKFNRVGEEIIETPIGSVKAVKVERVREGDSDRQTLIWFAKDWDYLMVRLQQIEDSKRYDIFLKSASIEGQQLKTN</sequence>
<feature type="signal peptide" evidence="1">
    <location>
        <begin position="1"/>
        <end position="25"/>
    </location>
</feature>
<dbReference type="InterPro" id="IPR021457">
    <property type="entry name" value="DUF3108"/>
</dbReference>
<proteinExistence type="predicted"/>
<evidence type="ECO:0000256" key="1">
    <source>
        <dbReference type="SAM" id="SignalP"/>
    </source>
</evidence>
<reference evidence="2 3" key="1">
    <citation type="submission" date="2020-07" db="EMBL/GenBank/DDBJ databases">
        <title>Endozoicomonas sp. nov., isolated from sediment.</title>
        <authorList>
            <person name="Gu T."/>
        </authorList>
    </citation>
    <scope>NUCLEOTIDE SEQUENCE [LARGE SCALE GENOMIC DNA]</scope>
    <source>
        <strain evidence="2 3">SM1973</strain>
    </source>
</reference>
<name>A0A853I8J4_9GAMM</name>
<gene>
    <name evidence="2" type="ORF">H0A36_18670</name>
</gene>
<dbReference type="Proteomes" id="UP000569732">
    <property type="component" value="Unassembled WGS sequence"/>
</dbReference>
<evidence type="ECO:0000313" key="2">
    <source>
        <dbReference type="EMBL" id="NYZ68042.1"/>
    </source>
</evidence>
<accession>A0A853I8J4</accession>
<dbReference type="RefSeq" id="WP_180570057.1">
    <property type="nucleotide sequence ID" value="NZ_JACCKB010000033.1"/>
</dbReference>
<feature type="chain" id="PRO_5033055618" evidence="1">
    <location>
        <begin position="26"/>
        <end position="242"/>
    </location>
</feature>
<organism evidence="2 3">
    <name type="scientific">Spartinivicinus marinus</name>
    <dbReference type="NCBI Taxonomy" id="2994442"/>
    <lineage>
        <taxon>Bacteria</taxon>
        <taxon>Pseudomonadati</taxon>
        <taxon>Pseudomonadota</taxon>
        <taxon>Gammaproteobacteria</taxon>
        <taxon>Oceanospirillales</taxon>
        <taxon>Zooshikellaceae</taxon>
        <taxon>Spartinivicinus</taxon>
    </lineage>
</organism>